<dbReference type="Proteomes" id="UP000316476">
    <property type="component" value="Unassembled WGS sequence"/>
</dbReference>
<accession>A0A5C6FNA9</accession>
<dbReference type="AlphaFoldDB" id="A0A5C6FNA9"/>
<reference evidence="1 2" key="1">
    <citation type="submission" date="2019-02" db="EMBL/GenBank/DDBJ databases">
        <title>Deep-cultivation of Planctomycetes and their phenomic and genomic characterization uncovers novel biology.</title>
        <authorList>
            <person name="Wiegand S."/>
            <person name="Jogler M."/>
            <person name="Boedeker C."/>
            <person name="Pinto D."/>
            <person name="Vollmers J."/>
            <person name="Rivas-Marin E."/>
            <person name="Kohn T."/>
            <person name="Peeters S.H."/>
            <person name="Heuer A."/>
            <person name="Rast P."/>
            <person name="Oberbeckmann S."/>
            <person name="Bunk B."/>
            <person name="Jeske O."/>
            <person name="Meyerdierks A."/>
            <person name="Storesund J.E."/>
            <person name="Kallscheuer N."/>
            <person name="Luecker S."/>
            <person name="Lage O.M."/>
            <person name="Pohl T."/>
            <person name="Merkel B.J."/>
            <person name="Hornburger P."/>
            <person name="Mueller R.-W."/>
            <person name="Bruemmer F."/>
            <person name="Labrenz M."/>
            <person name="Spormann A.M."/>
            <person name="Op Den Camp H."/>
            <person name="Overmann J."/>
            <person name="Amann R."/>
            <person name="Jetten M.S.M."/>
            <person name="Mascher T."/>
            <person name="Medema M.H."/>
            <person name="Devos D.P."/>
            <person name="Kaster A.-K."/>
            <person name="Ovreas L."/>
            <person name="Rohde M."/>
            <person name="Galperin M.Y."/>
            <person name="Jogler C."/>
        </authorList>
    </citation>
    <scope>NUCLEOTIDE SEQUENCE [LARGE SCALE GENOMIC DNA]</scope>
    <source>
        <strain evidence="1 2">V7</strain>
    </source>
</reference>
<evidence type="ECO:0008006" key="3">
    <source>
        <dbReference type="Google" id="ProtNLM"/>
    </source>
</evidence>
<sequence>MADLLLRDIDPDELRAGIVADVLAALRPVLVESSEPRLVGGDRMAELAGVSRPTIDRAVRDKLIPSVLIGRRRLFDPQRVIDSLSSAGESRA</sequence>
<dbReference type="EMBL" id="SJPZ01000001">
    <property type="protein sequence ID" value="TWU64627.1"/>
    <property type="molecule type" value="Genomic_DNA"/>
</dbReference>
<name>A0A5C6FNA9_9PLAN</name>
<evidence type="ECO:0000313" key="1">
    <source>
        <dbReference type="EMBL" id="TWU64627.1"/>
    </source>
</evidence>
<gene>
    <name evidence="1" type="ORF">V7x_01710</name>
</gene>
<proteinExistence type="predicted"/>
<comment type="caution">
    <text evidence="1">The sequence shown here is derived from an EMBL/GenBank/DDBJ whole genome shotgun (WGS) entry which is preliminary data.</text>
</comment>
<organism evidence="1 2">
    <name type="scientific">Crateriforma conspicua</name>
    <dbReference type="NCBI Taxonomy" id="2527996"/>
    <lineage>
        <taxon>Bacteria</taxon>
        <taxon>Pseudomonadati</taxon>
        <taxon>Planctomycetota</taxon>
        <taxon>Planctomycetia</taxon>
        <taxon>Planctomycetales</taxon>
        <taxon>Planctomycetaceae</taxon>
        <taxon>Crateriforma</taxon>
    </lineage>
</organism>
<evidence type="ECO:0000313" key="2">
    <source>
        <dbReference type="Proteomes" id="UP000316476"/>
    </source>
</evidence>
<dbReference type="RefSeq" id="WP_197135667.1">
    <property type="nucleotide sequence ID" value="NZ_SJPZ01000001.1"/>
</dbReference>
<protein>
    <recommendedName>
        <fullName evidence="3">Helix-turn-helix domain protein</fullName>
    </recommendedName>
</protein>